<organism evidence="3 4">
    <name type="scientific">Dioscorea cayennensis subsp. rotundata</name>
    <name type="common">White Guinea yam</name>
    <name type="synonym">Dioscorea rotundata</name>
    <dbReference type="NCBI Taxonomy" id="55577"/>
    <lineage>
        <taxon>Eukaryota</taxon>
        <taxon>Viridiplantae</taxon>
        <taxon>Streptophyta</taxon>
        <taxon>Embryophyta</taxon>
        <taxon>Tracheophyta</taxon>
        <taxon>Spermatophyta</taxon>
        <taxon>Magnoliopsida</taxon>
        <taxon>Liliopsida</taxon>
        <taxon>Dioscoreales</taxon>
        <taxon>Dioscoreaceae</taxon>
        <taxon>Dioscorea</taxon>
    </lineage>
</organism>
<accession>A0AB40AR33</accession>
<name>A0AB40AR33_DIOCR</name>
<dbReference type="Pfam" id="PF03372">
    <property type="entry name" value="Exo_endo_phos"/>
    <property type="match status" value="1"/>
</dbReference>
<feature type="region of interest" description="Disordered" evidence="1">
    <location>
        <begin position="678"/>
        <end position="698"/>
    </location>
</feature>
<feature type="compositionally biased region" description="Basic and acidic residues" evidence="1">
    <location>
        <begin position="786"/>
        <end position="800"/>
    </location>
</feature>
<evidence type="ECO:0000313" key="3">
    <source>
        <dbReference type="Proteomes" id="UP001515500"/>
    </source>
</evidence>
<dbReference type="PANTHER" id="PTHR12121:SF85">
    <property type="entry name" value="CARBON CATABOLITE REPRESSOR PROTEIN 4 HOMOLOG 6"/>
    <property type="match status" value="1"/>
</dbReference>
<dbReference type="Gene3D" id="3.60.10.10">
    <property type="entry name" value="Endonuclease/exonuclease/phosphatase"/>
    <property type="match status" value="2"/>
</dbReference>
<dbReference type="InterPro" id="IPR050410">
    <property type="entry name" value="CCR4/nocturin_mRNA_transcr"/>
</dbReference>
<gene>
    <name evidence="4" type="primary">LOC120253100</name>
</gene>
<dbReference type="PANTHER" id="PTHR12121">
    <property type="entry name" value="CARBON CATABOLITE REPRESSOR PROTEIN 4"/>
    <property type="match status" value="1"/>
</dbReference>
<proteinExistence type="predicted"/>
<dbReference type="InterPro" id="IPR036691">
    <property type="entry name" value="Endo/exonu/phosph_ase_sf"/>
</dbReference>
<dbReference type="GeneID" id="120253100"/>
<feature type="compositionally biased region" description="Basic and acidic residues" evidence="1">
    <location>
        <begin position="688"/>
        <end position="698"/>
    </location>
</feature>
<reference evidence="4" key="1">
    <citation type="submission" date="2025-08" db="UniProtKB">
        <authorList>
            <consortium name="RefSeq"/>
        </authorList>
    </citation>
    <scope>IDENTIFICATION</scope>
</reference>
<evidence type="ECO:0000313" key="4">
    <source>
        <dbReference type="RefSeq" id="XP_039117312.1"/>
    </source>
</evidence>
<dbReference type="Proteomes" id="UP001515500">
    <property type="component" value="Chromosome 26"/>
</dbReference>
<protein>
    <submittedName>
        <fullName evidence="4">Uncharacterized protein LOC120253100 isoform X1</fullName>
    </submittedName>
</protein>
<evidence type="ECO:0000259" key="2">
    <source>
        <dbReference type="Pfam" id="PF03372"/>
    </source>
</evidence>
<feature type="region of interest" description="Disordered" evidence="1">
    <location>
        <begin position="786"/>
        <end position="807"/>
    </location>
</feature>
<feature type="domain" description="Endonuclease/exonuclease/phosphatase" evidence="2">
    <location>
        <begin position="207"/>
        <end position="443"/>
    </location>
</feature>
<dbReference type="RefSeq" id="XP_039117312.1">
    <property type="nucleotide sequence ID" value="XM_039261378.1"/>
</dbReference>
<feature type="compositionally biased region" description="Polar residues" evidence="1">
    <location>
        <begin position="466"/>
        <end position="478"/>
    </location>
</feature>
<dbReference type="SUPFAM" id="SSF56219">
    <property type="entry name" value="DNase I-like"/>
    <property type="match status" value="1"/>
</dbReference>
<dbReference type="InterPro" id="IPR005135">
    <property type="entry name" value="Endo/exonuclease/phosphatase"/>
</dbReference>
<sequence length="943" mass="104693">MIVGCLGIGGSSFPNTLKLQRQRSANPWKLTGRRARSSDRCCASPLPVLNYIDNKVMPLGSHHLQCLSAAMSFSRANVRVMTRSRNPWCRGFCDPPPSDGGGGRFGSFVSGDSHIRTVSDANFVYRHGCSGKAWVPRGPPYQSFQSWPPPPNFVPFPPPPFSQPPPYYRPFPPPFRRPTPQPKPADHRYWVFSQSQPPPQCERFTVMSYNILADYLARDHRSKLYFHIPHRILDWEWRKRRILLEFGLWAADIICLQEVDHFHDLEEELARRGYTGIWKMRTGMAVDGCAVFWQTNRFQLRHEENIEYCKLGLRDNVAQILVLESKSQNLMGSSANSLPGSSNHLGGTNLVVICNIHVLYNPKRGEIKIGQVRMLLDKAYAVSRHWNNAPVVICGDFNCTPKSSLYNYILEQKLSLSGLARNQVSGQLSANLLYTPRSYSAPNMYSAQAPANCSSTLTSSGGRGSNYPNTDHQNNSDNCLRDTSSRAEPIQASTQLVDMSGGPSSDNQCINDISKVFDAKALHGLGDPQGENIRSSNQPSKTPTIVETNVQQPHVQTVSGRNGPFSGELHQNGSVTDPVRSIRNMPNVHFPPAKSAIYDKLIEDSLDSKSSCKDAVLSQGLSDSSLDVLDGNLILGLSLKQVGELKIQDATPDGGKGTAGLLGETSAFITACATSKDNNSHQKSIQPIDKDENQASEESVHEGVFSRSKSEKHIGVCHGDSVMVDLCMSEESSDPNFIKELLGNEDEPAFSDNIYSEQSHSSPIVDECERMGVLGVSRQIVESNELHKSESDASHMENQKDTTPMTVPPYCDLSYDPFLWTPMEIETASGNAERDFVEHNLRLRSAYRDVKDYAGTKDMSGEPQVTSYHRQFMGTVDYIWYSEGLQIVKVLDTIPKHVLQRTPGFPTQKWGSDHLALVCQLAFLAPPRASRLCQDVNISQTPT</sequence>
<evidence type="ECO:0000256" key="1">
    <source>
        <dbReference type="SAM" id="MobiDB-lite"/>
    </source>
</evidence>
<feature type="region of interest" description="Disordered" evidence="1">
    <location>
        <begin position="455"/>
        <end position="485"/>
    </location>
</feature>
<keyword evidence="3" id="KW-1185">Reference proteome</keyword>
<dbReference type="AlphaFoldDB" id="A0AB40AR33"/>
<dbReference type="GO" id="GO:0000175">
    <property type="term" value="F:3'-5'-RNA exonuclease activity"/>
    <property type="evidence" value="ECO:0007669"/>
    <property type="project" value="TreeGrafter"/>
</dbReference>